<dbReference type="Pfam" id="PF03732">
    <property type="entry name" value="Retrotrans_gag"/>
    <property type="match status" value="1"/>
</dbReference>
<feature type="domain" description="Reverse transcriptase/retrotransposon-derived protein RNase H-like" evidence="8">
    <location>
        <begin position="545"/>
        <end position="602"/>
    </location>
</feature>
<evidence type="ECO:0000256" key="1">
    <source>
        <dbReference type="ARBA" id="ARBA00022679"/>
    </source>
</evidence>
<evidence type="ECO:0000259" key="7">
    <source>
        <dbReference type="Pfam" id="PF03732"/>
    </source>
</evidence>
<dbReference type="GeneID" id="121211359"/>
<evidence type="ECO:0000256" key="5">
    <source>
        <dbReference type="ARBA" id="ARBA00023268"/>
    </source>
</evidence>
<dbReference type="InterPro" id="IPR043128">
    <property type="entry name" value="Rev_trsase/Diguanyl_cyclase"/>
</dbReference>
<evidence type="ECO:0000256" key="3">
    <source>
        <dbReference type="ARBA" id="ARBA00022722"/>
    </source>
</evidence>
<dbReference type="Pfam" id="PF17919">
    <property type="entry name" value="RT_RNaseH_2"/>
    <property type="match status" value="1"/>
</dbReference>
<dbReference type="InterPro" id="IPR005162">
    <property type="entry name" value="Retrotrans_gag_dom"/>
</dbReference>
<keyword evidence="3" id="KW-0540">Nuclease</keyword>
<evidence type="ECO:0008006" key="11">
    <source>
        <dbReference type="Google" id="ProtNLM"/>
    </source>
</evidence>
<proteinExistence type="predicted"/>
<dbReference type="Gene3D" id="3.10.10.10">
    <property type="entry name" value="HIV Type 1 Reverse Transcriptase, subunit A, domain 1"/>
    <property type="match status" value="1"/>
</dbReference>
<keyword evidence="5" id="KW-0511">Multifunctional enzyme</keyword>
<keyword evidence="4" id="KW-0378">Hydrolase</keyword>
<feature type="compositionally biased region" description="Acidic residues" evidence="6">
    <location>
        <begin position="1"/>
        <end position="27"/>
    </location>
</feature>
<keyword evidence="4" id="KW-0255">Endonuclease</keyword>
<feature type="compositionally biased region" description="Polar residues" evidence="6">
    <location>
        <begin position="29"/>
        <end position="41"/>
    </location>
</feature>
<dbReference type="RefSeq" id="XP_040940047.1">
    <property type="nucleotide sequence ID" value="XM_041084113.1"/>
</dbReference>
<keyword evidence="2" id="KW-0548">Nucleotidyltransferase</keyword>
<evidence type="ECO:0000256" key="2">
    <source>
        <dbReference type="ARBA" id="ARBA00022695"/>
    </source>
</evidence>
<dbReference type="Proteomes" id="UP000818029">
    <property type="component" value="Chromosome A12"/>
</dbReference>
<reference evidence="9" key="1">
    <citation type="journal article" date="2020" name="Nat. Genet.">
        <title>Genomic diversifications of five Gossypium allopolyploid species and their impact on cotton improvement.</title>
        <authorList>
            <person name="Chen Z.J."/>
            <person name="Sreedasyam A."/>
            <person name="Ando A."/>
            <person name="Song Q."/>
            <person name="De Santiago L.M."/>
            <person name="Hulse-Kemp A.M."/>
            <person name="Ding M."/>
            <person name="Ye W."/>
            <person name="Kirkbride R.C."/>
            <person name="Jenkins J."/>
            <person name="Plott C."/>
            <person name="Lovell J."/>
            <person name="Lin Y.M."/>
            <person name="Vaughn R."/>
            <person name="Liu B."/>
            <person name="Simpson S."/>
            <person name="Scheffler B.E."/>
            <person name="Wen L."/>
            <person name="Saski C.A."/>
            <person name="Grover C.E."/>
            <person name="Hu G."/>
            <person name="Conover J.L."/>
            <person name="Carlson J.W."/>
            <person name="Shu S."/>
            <person name="Boston L.B."/>
            <person name="Williams M."/>
            <person name="Peterson D.G."/>
            <person name="McGee K."/>
            <person name="Jones D.C."/>
            <person name="Wendel J.F."/>
            <person name="Stelly D.M."/>
            <person name="Grimwood J."/>
            <person name="Schmutz J."/>
        </authorList>
    </citation>
    <scope>NUCLEOTIDE SEQUENCE [LARGE SCALE GENOMIC DNA]</scope>
    <source>
        <strain evidence="9">cv. TM-1</strain>
    </source>
</reference>
<feature type="region of interest" description="Disordered" evidence="6">
    <location>
        <begin position="1"/>
        <end position="42"/>
    </location>
</feature>
<dbReference type="InterPro" id="IPR050951">
    <property type="entry name" value="Retrovirus_Pol_polyprotein"/>
</dbReference>
<evidence type="ECO:0000313" key="9">
    <source>
        <dbReference type="Proteomes" id="UP000818029"/>
    </source>
</evidence>
<dbReference type="Gene3D" id="2.40.70.10">
    <property type="entry name" value="Acid Proteases"/>
    <property type="match status" value="1"/>
</dbReference>
<dbReference type="SUPFAM" id="SSF56672">
    <property type="entry name" value="DNA/RNA polymerases"/>
    <property type="match status" value="1"/>
</dbReference>
<evidence type="ECO:0000313" key="10">
    <source>
        <dbReference type="RefSeq" id="XP_040940047.1"/>
    </source>
</evidence>
<dbReference type="InterPro" id="IPR041577">
    <property type="entry name" value="RT_RNaseH_2"/>
</dbReference>
<dbReference type="Pfam" id="PF08284">
    <property type="entry name" value="RVP_2"/>
    <property type="match status" value="1"/>
</dbReference>
<reference evidence="10" key="2">
    <citation type="submission" date="2025-08" db="UniProtKB">
        <authorList>
            <consortium name="RefSeq"/>
        </authorList>
    </citation>
    <scope>IDENTIFICATION</scope>
</reference>
<dbReference type="InterPro" id="IPR021109">
    <property type="entry name" value="Peptidase_aspartic_dom_sf"/>
</dbReference>
<gene>
    <name evidence="10" type="primary">LOC121211359</name>
</gene>
<feature type="domain" description="Retrotransposon gag" evidence="7">
    <location>
        <begin position="61"/>
        <end position="127"/>
    </location>
</feature>
<feature type="compositionally biased region" description="Gly residues" evidence="6">
    <location>
        <begin position="198"/>
        <end position="213"/>
    </location>
</feature>
<keyword evidence="9" id="KW-1185">Reference proteome</keyword>
<accession>A0ABM2ZBK3</accession>
<organism evidence="9 10">
    <name type="scientific">Gossypium hirsutum</name>
    <name type="common">Upland cotton</name>
    <name type="synonym">Gossypium mexicanum</name>
    <dbReference type="NCBI Taxonomy" id="3635"/>
    <lineage>
        <taxon>Eukaryota</taxon>
        <taxon>Viridiplantae</taxon>
        <taxon>Streptophyta</taxon>
        <taxon>Embryophyta</taxon>
        <taxon>Tracheophyta</taxon>
        <taxon>Spermatophyta</taxon>
        <taxon>Magnoliopsida</taxon>
        <taxon>eudicotyledons</taxon>
        <taxon>Gunneridae</taxon>
        <taxon>Pentapetalae</taxon>
        <taxon>rosids</taxon>
        <taxon>malvids</taxon>
        <taxon>Malvales</taxon>
        <taxon>Malvaceae</taxon>
        <taxon>Malvoideae</taxon>
        <taxon>Gossypium</taxon>
    </lineage>
</organism>
<name>A0ABM2ZBK3_GOSHI</name>
<keyword evidence="1" id="KW-0808">Transferase</keyword>
<evidence type="ECO:0000256" key="4">
    <source>
        <dbReference type="ARBA" id="ARBA00022759"/>
    </source>
</evidence>
<evidence type="ECO:0000256" key="6">
    <source>
        <dbReference type="SAM" id="MobiDB-lite"/>
    </source>
</evidence>
<dbReference type="CDD" id="cd00303">
    <property type="entry name" value="retropepsin_like"/>
    <property type="match status" value="1"/>
</dbReference>
<dbReference type="PANTHER" id="PTHR37984">
    <property type="entry name" value="PROTEIN CBG26694"/>
    <property type="match status" value="1"/>
</dbReference>
<sequence length="602" mass="68386">MSDEHLDDINEEMFTGDEESYDLDEIESATPSVNPVRNQPPNVERDEKVVRHLLENQITCDLFQKEFQKKYIGEMYIEDKKQEFLTLKQGDMLIIDYEKEFLRLSRYASEFIPTELDSCKRFLRGLQNEIKLQLVSQRITKFVDLIERAKMVEQVLGFDKKFETSKLVGKYHYIKNCPKNDSATPVTSQRSVSIARGRGSGRGGSISRGGGTRRGNDIVTQQSEVRGPARTYVVRTREEGDAYDVVTVLVNQVCPRCSLIIQNKTFLVDLLIMPFGDFDIILGMDWLSEHEVILDSYKKRFSIQTVSESRVEVNGIHTSGPARIISVIKASKLLQQDCSAHLAYVINSDSIGSQCGKIQTICEFLDVFPEELPGSPPDREVKFAIEVYPGIAPISIPPYRMSPTELKELKIQLQDLLDPGFIQPSISSWGASVLFVKKKDGSMRLCIDYRQLNKILREKQLYGKLNKCEFWLSEVLFPGHVVSADGIQVDPKKIEAIVQWKPPRNVSEARSFLGLVGYYRRFVNGLSKIALPMTKLLQKNVPFVWDDQCQESFEKLKQMLTEAPILTLPELGNDFIIYSDALLSGLGCVMMQEGKIIAYASR</sequence>
<dbReference type="InterPro" id="IPR043502">
    <property type="entry name" value="DNA/RNA_pol_sf"/>
</dbReference>
<protein>
    <recommendedName>
        <fullName evidence="11">DNA/RNA polymerases superfamily protein</fullName>
    </recommendedName>
</protein>
<evidence type="ECO:0000259" key="8">
    <source>
        <dbReference type="Pfam" id="PF17919"/>
    </source>
</evidence>
<dbReference type="Gene3D" id="3.30.70.270">
    <property type="match status" value="2"/>
</dbReference>
<dbReference type="PANTHER" id="PTHR37984:SF5">
    <property type="entry name" value="PROTEIN NYNRIN-LIKE"/>
    <property type="match status" value="1"/>
</dbReference>
<feature type="region of interest" description="Disordered" evidence="6">
    <location>
        <begin position="182"/>
        <end position="216"/>
    </location>
</feature>